<dbReference type="PANTHER" id="PTHR33840">
    <property type="match status" value="1"/>
</dbReference>
<proteinExistence type="predicted"/>
<reference evidence="2" key="1">
    <citation type="submission" date="2021-01" db="EMBL/GenBank/DDBJ databases">
        <authorList>
            <person name="Kaushik A."/>
        </authorList>
    </citation>
    <scope>NUCLEOTIDE SEQUENCE</scope>
    <source>
        <strain evidence="2">AG6-10EEA</strain>
    </source>
</reference>
<dbReference type="InterPro" id="IPR016024">
    <property type="entry name" value="ARM-type_fold"/>
</dbReference>
<protein>
    <recommendedName>
        <fullName evidence="1">T6SS Phospholipase effector Tle1-like catalytic domain-containing protein</fullName>
    </recommendedName>
</protein>
<dbReference type="PANTHER" id="PTHR33840:SF2">
    <property type="entry name" value="TLE1 PHOSPHOLIPASE DOMAIN-CONTAINING PROTEIN"/>
    <property type="match status" value="1"/>
</dbReference>
<evidence type="ECO:0000259" key="1">
    <source>
        <dbReference type="Pfam" id="PF09994"/>
    </source>
</evidence>
<dbReference type="InterPro" id="IPR011989">
    <property type="entry name" value="ARM-like"/>
</dbReference>
<organism evidence="2 3">
    <name type="scientific">Rhizoctonia solani</name>
    <dbReference type="NCBI Taxonomy" id="456999"/>
    <lineage>
        <taxon>Eukaryota</taxon>
        <taxon>Fungi</taxon>
        <taxon>Dikarya</taxon>
        <taxon>Basidiomycota</taxon>
        <taxon>Agaricomycotina</taxon>
        <taxon>Agaricomycetes</taxon>
        <taxon>Cantharellales</taxon>
        <taxon>Ceratobasidiaceae</taxon>
        <taxon>Rhizoctonia</taxon>
    </lineage>
</organism>
<dbReference type="Proteomes" id="UP000663853">
    <property type="component" value="Unassembled WGS sequence"/>
</dbReference>
<dbReference type="Gene3D" id="1.25.10.10">
    <property type="entry name" value="Leucine-rich Repeat Variant"/>
    <property type="match status" value="1"/>
</dbReference>
<sequence length="1230" mass="137715">MNPLTVDQPHGNTGVLDPQPALGPAIGRRKLIVCIDGTSNQFSEKNTNVIEMYSCIKKDDSQLTYYNSGIGTYVKPSWYSWSYIKQSMYYTIDLAIAWNLKKVILGAYRWLSDTYRTGDQIFLFGFSRGAYQVRALAAMVECVGLIYTGNQEQIPFAWELYASRESNEAVYKLKTSTFKNTFCRPSVDIHFLGAWDTVSSIGIFRQSLHHLTDVCSHITHFRHALALDECRVKFLPEYLRPEGQRQEIARVKTNTIKEVWFAGTHSDIGGGNKENLNLSNGAVPLQWMMSEAEEAGLVLSDTHQNIQANPKPITDADVTESLTGIWWILEYIPMSWYSPNPGLKGGWWITVMEYLFVPWASSRYNDVAWGLHRGEGRKVTSDQSLHWSVFLNHQFAQADGGYRPKAKFLSAGEVFDFKLDEGMFKSMPTARDTNLLKWEGDMDLVRLLQLIKEFDTPQHLPGRISKLRELRHHLTIPHKVDLIWVYGGASFLKKLAYGNSDMITKPLAMTIIRAVIGFRDVSKESKPLRQQIGPTDGNNATNIVSGDTDDVDIGSVSTLISRLNDLVPFGECNDDLILFREYDDDLAPSGEHAEHIPGHIATKLNPQPTRLISVLGWLISVGIPNRGPNETPRQPSAQTPRYPLELASIVIEMIQELLETEEYADQICLHKESRIVQTLPLLLATSRLTCPSPPPDYQKHILYKGEHSFVLVLDPLSLRGPSRSPRGKQDLDADLALQTTKAITRFAKHHEGRQKLLDSKVTRRLVPLLDIEVVDDVDKDLILQVMRASRALSEEKKAIDCLVHDNIVSHLVRFLTDTSLEGITIEALGTLKLVAQYRAYVRSPDLGTGVQRAHGPTFDRLNEDTSRGNRRIELSDTVPLSYFRALLVEQPVAGSVKELLDEGDGRFNEKSLCLIATLLDYDELRGKLVNSEIPVSLARFLKRATISKSILESVLAVSRHPELLSSDSELLATLIGLAQDEELTGFLKSLATLISIVARAMESNGNDQYGATTLSISALVDMAWVTGGSGLQTVLATIMKFLKISQELLGAASSEVVGIEGLANLVSWLLNRALPHHSKSSRYEIFDTIKLNTQGPRRTYHEIMSIVFDLVECLSQSAEYRKELLKLKAYQSVLRLSDQSVAYPTKKRASELLGNLQKFGEVNGEITKYRHYPYPGDILYGFSDTSDSDDAEDGLFGKIRAQIQNAPSIIFPGRVGKVRGHGTWKREVGE</sequence>
<dbReference type="EMBL" id="CAJMXA010000286">
    <property type="protein sequence ID" value="CAE6424237.1"/>
    <property type="molecule type" value="Genomic_DNA"/>
</dbReference>
<gene>
    <name evidence="2" type="ORF">RDB_LOCUS16305</name>
</gene>
<feature type="domain" description="T6SS Phospholipase effector Tle1-like catalytic" evidence="1">
    <location>
        <begin position="29"/>
        <end position="291"/>
    </location>
</feature>
<accession>A0A8H3AJA2</accession>
<comment type="caution">
    <text evidence="2">The sequence shown here is derived from an EMBL/GenBank/DDBJ whole genome shotgun (WGS) entry which is preliminary data.</text>
</comment>
<dbReference type="AlphaFoldDB" id="A0A8H3AJA2"/>
<dbReference type="SUPFAM" id="SSF48371">
    <property type="entry name" value="ARM repeat"/>
    <property type="match status" value="1"/>
</dbReference>
<dbReference type="InterPro" id="IPR018712">
    <property type="entry name" value="Tle1-like_cat"/>
</dbReference>
<name>A0A8H3AJA2_9AGAM</name>
<evidence type="ECO:0000313" key="2">
    <source>
        <dbReference type="EMBL" id="CAE6424237.1"/>
    </source>
</evidence>
<dbReference type="Pfam" id="PF09994">
    <property type="entry name" value="T6SS_Tle1-like_cat"/>
    <property type="match status" value="1"/>
</dbReference>
<evidence type="ECO:0000313" key="3">
    <source>
        <dbReference type="Proteomes" id="UP000663853"/>
    </source>
</evidence>